<feature type="non-terminal residue" evidence="5">
    <location>
        <position position="1"/>
    </location>
</feature>
<evidence type="ECO:0000313" key="5">
    <source>
        <dbReference type="EMBL" id="MEN3541390.1"/>
    </source>
</evidence>
<evidence type="ECO:0000313" key="6">
    <source>
        <dbReference type="Proteomes" id="UP001447516"/>
    </source>
</evidence>
<dbReference type="InterPro" id="IPR009057">
    <property type="entry name" value="Homeodomain-like_sf"/>
</dbReference>
<evidence type="ECO:0000259" key="4">
    <source>
        <dbReference type="PROSITE" id="PS01124"/>
    </source>
</evidence>
<evidence type="ECO:0000256" key="1">
    <source>
        <dbReference type="ARBA" id="ARBA00023015"/>
    </source>
</evidence>
<evidence type="ECO:0000256" key="3">
    <source>
        <dbReference type="ARBA" id="ARBA00023163"/>
    </source>
</evidence>
<organism evidence="5 6">
    <name type="scientific">Microbispora maris</name>
    <dbReference type="NCBI Taxonomy" id="3144104"/>
    <lineage>
        <taxon>Bacteria</taxon>
        <taxon>Bacillati</taxon>
        <taxon>Actinomycetota</taxon>
        <taxon>Actinomycetes</taxon>
        <taxon>Streptosporangiales</taxon>
        <taxon>Streptosporangiaceae</taxon>
        <taxon>Microbispora</taxon>
    </lineage>
</organism>
<reference evidence="5 6" key="1">
    <citation type="submission" date="2024-05" db="EMBL/GenBank/DDBJ databases">
        <title>Microbispora sp.ZYX-F-249.</title>
        <authorList>
            <person name="Xie H."/>
        </authorList>
    </citation>
    <scope>NUCLEOTIDE SEQUENCE [LARGE SCALE GENOMIC DNA]</scope>
    <source>
        <strain evidence="5 6">ZYX-F-249</strain>
    </source>
</reference>
<keyword evidence="2" id="KW-0238">DNA-binding</keyword>
<keyword evidence="6" id="KW-1185">Reference proteome</keyword>
<keyword evidence="1" id="KW-0805">Transcription regulation</keyword>
<sequence length="187" mass="20583">VQFPRDALGLRSDMVGRLAAAPFPVRTGITGVLAAHLKHLAGNAESLTPHSARAVAAVTLDLIAAAYADRLEADDALTPEARRQALLSLIHDFIRQRLGDPDLTPETIAAAHQISVRHLYTLFREQGLTVAAWIRRLRLEQCHHDLADPRQRSLTIQAIAARRGFTDAATFSRAFRAAYGMSPRDHR</sequence>
<dbReference type="Gene3D" id="1.10.10.60">
    <property type="entry name" value="Homeodomain-like"/>
    <property type="match status" value="1"/>
</dbReference>
<evidence type="ECO:0000256" key="2">
    <source>
        <dbReference type="ARBA" id="ARBA00023125"/>
    </source>
</evidence>
<proteinExistence type="predicted"/>
<dbReference type="PANTHER" id="PTHR46796:SF6">
    <property type="entry name" value="ARAC SUBFAMILY"/>
    <property type="match status" value="1"/>
</dbReference>
<comment type="caution">
    <text evidence="5">The sequence shown here is derived from an EMBL/GenBank/DDBJ whole genome shotgun (WGS) entry which is preliminary data.</text>
</comment>
<dbReference type="Pfam" id="PF12833">
    <property type="entry name" value="HTH_18"/>
    <property type="match status" value="1"/>
</dbReference>
<dbReference type="InterPro" id="IPR018060">
    <property type="entry name" value="HTH_AraC"/>
</dbReference>
<name>A0ABV0B1I3_9ACTN</name>
<dbReference type="EMBL" id="JBDJAW010000162">
    <property type="protein sequence ID" value="MEN3541390.1"/>
    <property type="molecule type" value="Genomic_DNA"/>
</dbReference>
<dbReference type="SUPFAM" id="SSF46689">
    <property type="entry name" value="Homeodomain-like"/>
    <property type="match status" value="1"/>
</dbReference>
<accession>A0ABV0B1I3</accession>
<dbReference type="Proteomes" id="UP001447516">
    <property type="component" value="Unassembled WGS sequence"/>
</dbReference>
<dbReference type="PRINTS" id="PR00032">
    <property type="entry name" value="HTHARAC"/>
</dbReference>
<feature type="domain" description="HTH araC/xylS-type" evidence="4">
    <location>
        <begin position="88"/>
        <end position="187"/>
    </location>
</feature>
<dbReference type="PROSITE" id="PS01124">
    <property type="entry name" value="HTH_ARAC_FAMILY_2"/>
    <property type="match status" value="1"/>
</dbReference>
<dbReference type="InterPro" id="IPR050204">
    <property type="entry name" value="AraC_XylS_family_regulators"/>
</dbReference>
<protein>
    <submittedName>
        <fullName evidence="5">Helix-turn-helix domain-containing protein</fullName>
    </submittedName>
</protein>
<dbReference type="SMART" id="SM00342">
    <property type="entry name" value="HTH_ARAC"/>
    <property type="match status" value="1"/>
</dbReference>
<keyword evidence="3" id="KW-0804">Transcription</keyword>
<dbReference type="InterPro" id="IPR020449">
    <property type="entry name" value="Tscrpt_reg_AraC-type_HTH"/>
</dbReference>
<feature type="non-terminal residue" evidence="5">
    <location>
        <position position="187"/>
    </location>
</feature>
<dbReference type="RefSeq" id="WP_346231204.1">
    <property type="nucleotide sequence ID" value="NZ_JBDJAW010000162.1"/>
</dbReference>
<dbReference type="PANTHER" id="PTHR46796">
    <property type="entry name" value="HTH-TYPE TRANSCRIPTIONAL ACTIVATOR RHAS-RELATED"/>
    <property type="match status" value="1"/>
</dbReference>
<gene>
    <name evidence="5" type="ORF">AAH991_40245</name>
</gene>